<evidence type="ECO:0000256" key="3">
    <source>
        <dbReference type="ARBA" id="ARBA00004613"/>
    </source>
</evidence>
<evidence type="ECO:0000256" key="5">
    <source>
        <dbReference type="ARBA" id="ARBA00012027"/>
    </source>
</evidence>
<keyword evidence="13" id="KW-0255">Endonuclease</keyword>
<evidence type="ECO:0000256" key="8">
    <source>
        <dbReference type="ARBA" id="ARBA00022801"/>
    </source>
</evidence>
<evidence type="ECO:0000259" key="12">
    <source>
        <dbReference type="PROSITE" id="PS50035"/>
    </source>
</evidence>
<sequence>MQAYSFTSPEIVKALAAAKRRGTDVRVILDKSNTCRDGGDCEKKGAIAADTLSIAKATVLVDRRHAIAHNKIIIIDGQRAITGSFNFTRAAQDKNAENLIIIQDEDLARKYRTNWMRHADHSERYE</sequence>
<evidence type="ECO:0000256" key="7">
    <source>
        <dbReference type="ARBA" id="ARBA00022525"/>
    </source>
</evidence>
<evidence type="ECO:0000256" key="1">
    <source>
        <dbReference type="ARBA" id="ARBA00000798"/>
    </source>
</evidence>
<dbReference type="GO" id="GO:0016042">
    <property type="term" value="P:lipid catabolic process"/>
    <property type="evidence" value="ECO:0007669"/>
    <property type="project" value="UniProtKB-KW"/>
</dbReference>
<dbReference type="EMBL" id="JXSL01000035">
    <property type="protein sequence ID" value="KIL96740.1"/>
    <property type="molecule type" value="Genomic_DNA"/>
</dbReference>
<comment type="caution">
    <text evidence="13">The sequence shown here is derived from an EMBL/GenBank/DDBJ whole genome shotgun (WGS) entry which is preliminary data.</text>
</comment>
<keyword evidence="9" id="KW-0442">Lipid degradation</keyword>
<keyword evidence="14" id="KW-1185">Reference proteome</keyword>
<keyword evidence="7" id="KW-0964">Secreted</keyword>
<dbReference type="GO" id="GO:0005576">
    <property type="term" value="C:extracellular region"/>
    <property type="evidence" value="ECO:0007669"/>
    <property type="project" value="UniProtKB-SubCell"/>
</dbReference>
<gene>
    <name evidence="13" type="ORF">CCC_01606</name>
</gene>
<dbReference type="GO" id="GO:0004630">
    <property type="term" value="F:phospholipase D activity"/>
    <property type="evidence" value="ECO:0007669"/>
    <property type="project" value="UniProtKB-EC"/>
</dbReference>
<dbReference type="InterPro" id="IPR001736">
    <property type="entry name" value="PLipase_D/transphosphatidylase"/>
</dbReference>
<evidence type="ECO:0000256" key="10">
    <source>
        <dbReference type="ARBA" id="ARBA00023098"/>
    </source>
</evidence>
<dbReference type="InterPro" id="IPR025202">
    <property type="entry name" value="PLD-like_dom"/>
</dbReference>
<comment type="similarity">
    <text evidence="4">Belongs to the phospholipase D family.</text>
</comment>
<dbReference type="GO" id="GO:0016891">
    <property type="term" value="F:RNA endonuclease activity producing 5'-phosphomonoesters, hydrolytic mechanism"/>
    <property type="evidence" value="ECO:0007669"/>
    <property type="project" value="TreeGrafter"/>
</dbReference>
<evidence type="ECO:0000256" key="9">
    <source>
        <dbReference type="ARBA" id="ARBA00022963"/>
    </source>
</evidence>
<dbReference type="PANTHER" id="PTHR43856:SF1">
    <property type="entry name" value="MITOCHONDRIAL CARDIOLIPIN HYDROLASE"/>
    <property type="match status" value="1"/>
</dbReference>
<dbReference type="Pfam" id="PF13091">
    <property type="entry name" value="PLDc_2"/>
    <property type="match status" value="1"/>
</dbReference>
<accession>A0A0C2YQ04</accession>
<dbReference type="PANTHER" id="PTHR43856">
    <property type="entry name" value="CARDIOLIPIN HYDROLASE"/>
    <property type="match status" value="1"/>
</dbReference>
<feature type="domain" description="PLD phosphodiesterase" evidence="12">
    <location>
        <begin position="64"/>
        <end position="91"/>
    </location>
</feature>
<comment type="catalytic activity">
    <reaction evidence="1">
        <text>a 1,2-diacyl-sn-glycero-3-phosphocholine + H2O = a 1,2-diacyl-sn-glycero-3-phosphate + choline + H(+)</text>
        <dbReference type="Rhea" id="RHEA:14445"/>
        <dbReference type="ChEBI" id="CHEBI:15354"/>
        <dbReference type="ChEBI" id="CHEBI:15377"/>
        <dbReference type="ChEBI" id="CHEBI:15378"/>
        <dbReference type="ChEBI" id="CHEBI:57643"/>
        <dbReference type="ChEBI" id="CHEBI:58608"/>
        <dbReference type="EC" id="3.1.4.4"/>
    </reaction>
</comment>
<evidence type="ECO:0000256" key="11">
    <source>
        <dbReference type="ARBA" id="ARBA00029594"/>
    </source>
</evidence>
<dbReference type="AlphaFoldDB" id="A0A0C2YQ04"/>
<keyword evidence="13" id="KW-0540">Nuclease</keyword>
<evidence type="ECO:0000313" key="14">
    <source>
        <dbReference type="Proteomes" id="UP000031971"/>
    </source>
</evidence>
<dbReference type="PROSITE" id="PS50035">
    <property type="entry name" value="PLD"/>
    <property type="match status" value="1"/>
</dbReference>
<dbReference type="GO" id="GO:0006793">
    <property type="term" value="P:phosphorus metabolic process"/>
    <property type="evidence" value="ECO:0007669"/>
    <property type="project" value="UniProtKB-ARBA"/>
</dbReference>
<evidence type="ECO:0000256" key="4">
    <source>
        <dbReference type="ARBA" id="ARBA00008664"/>
    </source>
</evidence>
<comment type="function">
    <text evidence="2">Could be a virulence factor.</text>
</comment>
<reference evidence="13 14" key="1">
    <citation type="submission" date="2015-01" db="EMBL/GenBank/DDBJ databases">
        <title>Genome Sequence of Magnetospirillum magnetotacticum Strain MS-1.</title>
        <authorList>
            <person name="Marinov G.K."/>
            <person name="Smalley M.D."/>
            <person name="DeSalvo G."/>
        </authorList>
    </citation>
    <scope>NUCLEOTIDE SEQUENCE [LARGE SCALE GENOMIC DNA]</scope>
    <source>
        <strain evidence="13 14">MS-1</strain>
    </source>
</reference>
<keyword evidence="10" id="KW-0443">Lipid metabolism</keyword>
<dbReference type="SUPFAM" id="SSF56024">
    <property type="entry name" value="Phospholipase D/nuclease"/>
    <property type="match status" value="1"/>
</dbReference>
<dbReference type="InterPro" id="IPR051406">
    <property type="entry name" value="PLD_domain"/>
</dbReference>
<name>A0A0C2YQ04_PARME</name>
<comment type="subcellular location">
    <subcellularLocation>
        <location evidence="3">Secreted</location>
    </subcellularLocation>
</comment>
<protein>
    <recommendedName>
        <fullName evidence="6">Phospholipase D</fullName>
        <ecNumber evidence="5">3.1.4.4</ecNumber>
    </recommendedName>
    <alternativeName>
        <fullName evidence="11">Choline phosphatase</fullName>
    </alternativeName>
</protein>
<dbReference type="Proteomes" id="UP000031971">
    <property type="component" value="Unassembled WGS sequence"/>
</dbReference>
<dbReference type="STRING" id="272627.CCC_01606"/>
<evidence type="ECO:0000313" key="13">
    <source>
        <dbReference type="EMBL" id="KIL96740.1"/>
    </source>
</evidence>
<dbReference type="SMART" id="SM00155">
    <property type="entry name" value="PLDc"/>
    <property type="match status" value="1"/>
</dbReference>
<organism evidence="13 14">
    <name type="scientific">Paramagnetospirillum magnetotacticum MS-1</name>
    <dbReference type="NCBI Taxonomy" id="272627"/>
    <lineage>
        <taxon>Bacteria</taxon>
        <taxon>Pseudomonadati</taxon>
        <taxon>Pseudomonadota</taxon>
        <taxon>Alphaproteobacteria</taxon>
        <taxon>Rhodospirillales</taxon>
        <taxon>Magnetospirillaceae</taxon>
        <taxon>Paramagnetospirillum</taxon>
    </lineage>
</organism>
<proteinExistence type="inferred from homology"/>
<keyword evidence="8" id="KW-0378">Hydrolase</keyword>
<evidence type="ECO:0000256" key="2">
    <source>
        <dbReference type="ARBA" id="ARBA00003145"/>
    </source>
</evidence>
<dbReference type="Gene3D" id="3.30.870.10">
    <property type="entry name" value="Endonuclease Chain A"/>
    <property type="match status" value="1"/>
</dbReference>
<dbReference type="EC" id="3.1.4.4" evidence="5"/>
<evidence type="ECO:0000256" key="6">
    <source>
        <dbReference type="ARBA" id="ARBA00018392"/>
    </source>
</evidence>